<dbReference type="EMBL" id="WJBH02000008">
    <property type="protein sequence ID" value="KAI9554597.1"/>
    <property type="molecule type" value="Genomic_DNA"/>
</dbReference>
<keyword evidence="1" id="KW-0472">Membrane</keyword>
<keyword evidence="1" id="KW-1133">Transmembrane helix</keyword>
<protein>
    <submittedName>
        <fullName evidence="2">Uncharacterized protein</fullName>
    </submittedName>
</protein>
<evidence type="ECO:0000313" key="2">
    <source>
        <dbReference type="EMBL" id="KAI9554597.1"/>
    </source>
</evidence>
<dbReference type="AlphaFoldDB" id="A0AAD5PPR3"/>
<keyword evidence="3" id="KW-1185">Reference proteome</keyword>
<organism evidence="2 3">
    <name type="scientific">Daphnia sinensis</name>
    <dbReference type="NCBI Taxonomy" id="1820382"/>
    <lineage>
        <taxon>Eukaryota</taxon>
        <taxon>Metazoa</taxon>
        <taxon>Ecdysozoa</taxon>
        <taxon>Arthropoda</taxon>
        <taxon>Crustacea</taxon>
        <taxon>Branchiopoda</taxon>
        <taxon>Diplostraca</taxon>
        <taxon>Cladocera</taxon>
        <taxon>Anomopoda</taxon>
        <taxon>Daphniidae</taxon>
        <taxon>Daphnia</taxon>
        <taxon>Daphnia similis group</taxon>
    </lineage>
</organism>
<reference evidence="2 3" key="1">
    <citation type="submission" date="2022-05" db="EMBL/GenBank/DDBJ databases">
        <title>A multi-omics perspective on studying reproductive biology in Daphnia sinensis.</title>
        <authorList>
            <person name="Jia J."/>
        </authorList>
    </citation>
    <scope>NUCLEOTIDE SEQUENCE [LARGE SCALE GENOMIC DNA]</scope>
    <source>
        <strain evidence="2 3">WSL</strain>
    </source>
</reference>
<dbReference type="Proteomes" id="UP000820818">
    <property type="component" value="Linkage Group LG8"/>
</dbReference>
<gene>
    <name evidence="2" type="ORF">GHT06_019870</name>
</gene>
<evidence type="ECO:0000313" key="3">
    <source>
        <dbReference type="Proteomes" id="UP000820818"/>
    </source>
</evidence>
<keyword evidence="1" id="KW-0812">Transmembrane</keyword>
<comment type="caution">
    <text evidence="2">The sequence shown here is derived from an EMBL/GenBank/DDBJ whole genome shotgun (WGS) entry which is preliminary data.</text>
</comment>
<sequence>MAVGLMVAFQPFTCKTPRQQKDKTTTWRRPRVEVGLALLELFRVMDAEDFAVDLEKHSRTLFQDPDSFPLFLSSLIKVSILFFCTFFKKVT</sequence>
<feature type="transmembrane region" description="Helical" evidence="1">
    <location>
        <begin position="68"/>
        <end position="87"/>
    </location>
</feature>
<accession>A0AAD5PPR3</accession>
<evidence type="ECO:0000256" key="1">
    <source>
        <dbReference type="SAM" id="Phobius"/>
    </source>
</evidence>
<name>A0AAD5PPR3_9CRUS</name>
<proteinExistence type="predicted"/>